<dbReference type="Proteomes" id="UP000494205">
    <property type="component" value="Unassembled WGS sequence"/>
</dbReference>
<organism evidence="2 5">
    <name type="scientific">Paraburkholderia rhynchosiae</name>
    <dbReference type="NCBI Taxonomy" id="487049"/>
    <lineage>
        <taxon>Bacteria</taxon>
        <taxon>Pseudomonadati</taxon>
        <taxon>Pseudomonadota</taxon>
        <taxon>Betaproteobacteria</taxon>
        <taxon>Burkholderiales</taxon>
        <taxon>Burkholderiaceae</taxon>
        <taxon>Paraburkholderia</taxon>
    </lineage>
</organism>
<feature type="compositionally biased region" description="Basic and acidic residues" evidence="1">
    <location>
        <begin position="50"/>
        <end position="61"/>
    </location>
</feature>
<reference evidence="3 4" key="1">
    <citation type="submission" date="2018-01" db="EMBL/GenBank/DDBJ databases">
        <title>Whole genome analyses suggest that Burkholderia sensu lato contains two further novel genera in the rhizoxinica-symbiotica group Mycetohabitans gen. nov., and Trinickia gen. nov.: implications for the evolution of diazotrophy and nodulation in the Burkholderiaceae.</title>
        <authorList>
            <person name="Estrada-de los Santos P."/>
            <person name="Palmer M."/>
            <person name="Chavez-Ramirez B."/>
            <person name="Beukes C."/>
            <person name="Steenkamp E.T."/>
            <person name="Hirsch A.M."/>
            <person name="Manyaka P."/>
            <person name="Maluk M."/>
            <person name="Lafos M."/>
            <person name="Crook M."/>
            <person name="Gross E."/>
            <person name="Simon M.F."/>
            <person name="Bueno dos Reis Junior F."/>
            <person name="Poole P.S."/>
            <person name="Venter S.N."/>
            <person name="James E.K."/>
        </authorList>
    </citation>
    <scope>NUCLEOTIDE SEQUENCE [LARGE SCALE GENOMIC DNA]</scope>
    <source>
        <strain evidence="3 4">WSM 3937</strain>
    </source>
</reference>
<evidence type="ECO:0000313" key="2">
    <source>
        <dbReference type="EMBL" id="CAB3737415.1"/>
    </source>
</evidence>
<sequence length="140" mass="14957">MNIPDLEKIIGSLSQSGVRELRLRKPGFSLEVRRGSDQAGRSPEPLSVLTHDRAGSGRSKGDFVQSPHAGIFYGQHPAFREVNVERSSVRASDIVGFVANGGVLLPVSSPRDGVIGKQIWPDGSLVGYGTDVYELQGEGA</sequence>
<proteinExistence type="predicted"/>
<dbReference type="EMBL" id="CADIJZ010000035">
    <property type="protein sequence ID" value="CAB3737415.1"/>
    <property type="molecule type" value="Genomic_DNA"/>
</dbReference>
<dbReference type="OrthoDB" id="9004667at2"/>
<evidence type="ECO:0008006" key="6">
    <source>
        <dbReference type="Google" id="ProtNLM"/>
    </source>
</evidence>
<dbReference type="InterPro" id="IPR011053">
    <property type="entry name" value="Single_hybrid_motif"/>
</dbReference>
<name>A0A2N7W464_9BURK</name>
<reference evidence="2 5" key="2">
    <citation type="submission" date="2020-04" db="EMBL/GenBank/DDBJ databases">
        <authorList>
            <person name="De Canck E."/>
        </authorList>
    </citation>
    <scope>NUCLEOTIDE SEQUENCE [LARGE SCALE GENOMIC DNA]</scope>
    <source>
        <strain evidence="2 5">LMG 27174</strain>
    </source>
</reference>
<dbReference type="SUPFAM" id="SSF51230">
    <property type="entry name" value="Single hybrid motif"/>
    <property type="match status" value="1"/>
</dbReference>
<feature type="region of interest" description="Disordered" evidence="1">
    <location>
        <begin position="32"/>
        <end position="63"/>
    </location>
</feature>
<dbReference type="RefSeq" id="WP_102635995.1">
    <property type="nucleotide sequence ID" value="NZ_CADIJZ010000035.1"/>
</dbReference>
<dbReference type="EMBL" id="PNXY01000037">
    <property type="protein sequence ID" value="PMS24200.1"/>
    <property type="molecule type" value="Genomic_DNA"/>
</dbReference>
<dbReference type="Proteomes" id="UP000235659">
    <property type="component" value="Unassembled WGS sequence"/>
</dbReference>
<dbReference type="AlphaFoldDB" id="A0A2N7W464"/>
<keyword evidence="4" id="KW-1185">Reference proteome</keyword>
<evidence type="ECO:0000313" key="5">
    <source>
        <dbReference type="Proteomes" id="UP000494205"/>
    </source>
</evidence>
<evidence type="ECO:0000256" key="1">
    <source>
        <dbReference type="SAM" id="MobiDB-lite"/>
    </source>
</evidence>
<evidence type="ECO:0000313" key="4">
    <source>
        <dbReference type="Proteomes" id="UP000235659"/>
    </source>
</evidence>
<accession>A0A2N7W464</accession>
<gene>
    <name evidence="3" type="ORF">C0Z16_31755</name>
    <name evidence="2" type="ORF">LMG27174_06370</name>
</gene>
<evidence type="ECO:0000313" key="3">
    <source>
        <dbReference type="EMBL" id="PMS24200.1"/>
    </source>
</evidence>
<protein>
    <recommendedName>
        <fullName evidence="6">Biotin carboxyl carrier protein</fullName>
    </recommendedName>
</protein>